<dbReference type="Proteomes" id="UP001607302">
    <property type="component" value="Unassembled WGS sequence"/>
</dbReference>
<reference evidence="1 2" key="1">
    <citation type="journal article" date="2024" name="Ann. Entomol. Soc. Am.">
        <title>Genomic analyses of the southern and eastern yellowjacket wasps (Hymenoptera: Vespidae) reveal evolutionary signatures of social life.</title>
        <authorList>
            <person name="Catto M.A."/>
            <person name="Caine P.B."/>
            <person name="Orr S.E."/>
            <person name="Hunt B.G."/>
            <person name="Goodisman M.A.D."/>
        </authorList>
    </citation>
    <scope>NUCLEOTIDE SEQUENCE [LARGE SCALE GENOMIC DNA]</scope>
    <source>
        <strain evidence="1">233</strain>
        <tissue evidence="1">Head and thorax</tissue>
    </source>
</reference>
<organism evidence="1 2">
    <name type="scientific">Vespula squamosa</name>
    <name type="common">Southern yellow jacket</name>
    <name type="synonym">Wasp</name>
    <dbReference type="NCBI Taxonomy" id="30214"/>
    <lineage>
        <taxon>Eukaryota</taxon>
        <taxon>Metazoa</taxon>
        <taxon>Ecdysozoa</taxon>
        <taxon>Arthropoda</taxon>
        <taxon>Hexapoda</taxon>
        <taxon>Insecta</taxon>
        <taxon>Pterygota</taxon>
        <taxon>Neoptera</taxon>
        <taxon>Endopterygota</taxon>
        <taxon>Hymenoptera</taxon>
        <taxon>Apocrita</taxon>
        <taxon>Aculeata</taxon>
        <taxon>Vespoidea</taxon>
        <taxon>Vespidae</taxon>
        <taxon>Vespinae</taxon>
        <taxon>Vespula</taxon>
    </lineage>
</organism>
<comment type="caution">
    <text evidence="1">The sequence shown here is derived from an EMBL/GenBank/DDBJ whole genome shotgun (WGS) entry which is preliminary data.</text>
</comment>
<gene>
    <name evidence="1" type="ORF">V1478_003697</name>
</gene>
<protein>
    <submittedName>
        <fullName evidence="1">Titin</fullName>
    </submittedName>
</protein>
<evidence type="ECO:0000313" key="1">
    <source>
        <dbReference type="EMBL" id="KAL2733999.1"/>
    </source>
</evidence>
<keyword evidence="2" id="KW-1185">Reference proteome</keyword>
<sequence>MICIINCKTCNLFAPPLSKKQICVSKKNFRLSKKLRILTGIYDVAGSGTFERATSSLQEVARSNVLPPRSSFDPDTNLRFQGNFRVAQKLRILTGIYDVAGSGTFEHATSSLEVARSSVLPPRSSYDPYTNLRLREKFSRYRETVDLNRNIGHSKRWHARKCYLLALPLILIQICVSREIFQEVARSSVLPRRSSYDPYTNLRLREKFSRYRETVDLNRNIGHSKRWHARKCYLLALPLILIQICGNFRVAQKLRILTGIYDVAGSGTFERATSSLQEVARSNVLPPRSSFDPDTNLRFQGNFRVAQKLRILTGIYDVAGSGTFERATSSLQEVARSNVLPPRSSFDPDTNLRFQGNFRVAQKLRILTGIYDVAGSGTFERATSSLQEVARSNVLPPRSSFDPDTNLRFQGNFRVAQKLRILTGIYDVAGSGTFERATSSLQEVARSNVLPPRSSFDPDTNLRFQGNFRVAQKLRILTGIYDVAGSGTFERATSSLQEVARSNVLPPRSSFDPDTNLRFQGNFRVAQKLRILTGIYDVAGSGTFERATSSLQEVARSNVLPPRSSFDPDTNLRFQGNFRVAQKLRILTGIYDVAGSGTFERATSSLQEVARSNVLPPRSSFDPDTNLRFQGNFRVAQKLRILTGIYDVAGSGTFERATSSLQEVARSKVLPPRSSFDPDTNLRFQGNFRVAQKLRILTGIYDVAGSGTFERATSSLQEVARSKVLPPRSSFDPDTNLRFQGNFRVAQKLRILTGIYDVAGSGTFERATSSLQEVARSNVLPPRSSFDPDTNLRFQGNFRVAQKLRILTGIYDVAGSGTFERATSSLQEVARSNVLPPRSSFDPDTNLRFQGNFRVAQKLRILTGIYDVAGSGTFERATSSLQEVARSNVLPPRSSFDPDTNLRFQGNFRVAQKLRILTGIYDVAGSGTFERATSSLQEVARSNVLPPRSSFDPDTNLRFQGNFRVVQKLRILTGIYDVAGSGTFERATSSLQEVARSNVLPPRSSFDPDTNLRFQGNFRVAQKLRILTGIYDVAGSGTFERATSSLQEVARSNVLPPRSSFDPDTNLRFQGNFRVAQKLRILTGIYDVAGSGTFERATSSLQEVARSNVLPPRSSFDPDTNLRFQGNFRVAQKLRILTGIYDVAGSGTFERATSSLQEVARSNVLPPRSSFDPDTNLRFQGNFRVAQKLRILTGIYDVAGSGTFERATSSLQEVARSNVLPPRSSFDPDTNLRFQGNFRVAQKLRILTGIYDVAGSGTFERATSSLQEVARSKVLPPRSSFDPDTNLRFQGNFRVAQKLRILTGIYDVAGSGTFERATSSLQEVARSKVLPPRSSFDPDTNLRFQGNFRVAQKLRILTGIYDVAGSGTFERATSSLQEVARSNVLPPRSSFDPDTNLRFQGNFRVAQKLRILTGIYDVAGSGTFERATSSLQEVARSNVLPPRSSFDPDTNLRFQGNFRVAQKLRILTGIYDVAGSGTFERATSSLQEVARSNVLPPRSSFDPDTNLRFQGNFRVAQKLRILTGIYDVAGSGTFERATSSLQEVARSNVLPPRSSFDPDTNLRFQGNFRVVQKLRILTGIYDVAGSGTFERATSSLQEVARSNVLPPRSSFDPDTNLRFQGNFRVAQKLRILTGIYDVAGSGTFERATSSLQEVARSNVLPPRSSFDPDTNLRFQGNFRVAQKLRILTGIYDVAGSGTFERATSSLQEVARSNVLPPRSSFDPDTNLRFQGNFRVAQKLRILTGIYDVAGSGTFERATSSLQEVARSNVLPPRSSFDPDTNLRFQGNFRVAQKLRILTGIYDVAGSGTFERATSSLQEVARSNVLPPRSSFDPDTNLRFQGNFRVAQKLRILTGIYDVAGSGTFERATSSLQEVARSNVLPPRSSFDPDTNLRFQGNFRVAQKLRILTGIYDVAGSGTFERATSSLQEVARSNVLPPRSSFDPDTNLRFQGNFRVAQKLRILTGIYDVAGSGTFERATSSLQEVARSNVLPPRNSFDPDTNLRFQGNFRVAQKLRILTGIYDVAGSGTFERATSSLVI</sequence>
<dbReference type="EMBL" id="JAUDFV010000074">
    <property type="protein sequence ID" value="KAL2733999.1"/>
    <property type="molecule type" value="Genomic_DNA"/>
</dbReference>
<proteinExistence type="predicted"/>
<accession>A0ABD2BMK1</accession>
<evidence type="ECO:0000313" key="2">
    <source>
        <dbReference type="Proteomes" id="UP001607302"/>
    </source>
</evidence>
<name>A0ABD2BMK1_VESSQ</name>